<keyword evidence="2" id="KW-0004">4Fe-4S</keyword>
<dbReference type="InterPro" id="IPR037225">
    <property type="entry name" value="Nuo51_FMN-bd_sf"/>
</dbReference>
<dbReference type="PROSITE" id="PS51379">
    <property type="entry name" value="4FE4S_FER_2"/>
    <property type="match status" value="2"/>
</dbReference>
<keyword evidence="7" id="KW-0411">Iron-sulfur</keyword>
<name>A0A1J5SIP4_9ZZZZ</name>
<dbReference type="InterPro" id="IPR019554">
    <property type="entry name" value="Soluble_ligand-bd"/>
</dbReference>
<comment type="caution">
    <text evidence="10">The sequence shown here is derived from an EMBL/GenBank/DDBJ whole genome shotgun (WGS) entry which is preliminary data.</text>
</comment>
<dbReference type="PROSITE" id="PS00198">
    <property type="entry name" value="4FE4S_FER_1"/>
    <property type="match status" value="1"/>
</dbReference>
<dbReference type="EMBL" id="MLJW01000035">
    <property type="protein sequence ID" value="OIR07787.1"/>
    <property type="molecule type" value="Genomic_DNA"/>
</dbReference>
<evidence type="ECO:0000259" key="9">
    <source>
        <dbReference type="PROSITE" id="PS51379"/>
    </source>
</evidence>
<dbReference type="InterPro" id="IPR010208">
    <property type="entry name" value="Ion_transpt_RnfC/RsxC"/>
</dbReference>
<accession>A0A1J5SIP4</accession>
<feature type="domain" description="4Fe-4S ferredoxin-type" evidence="9">
    <location>
        <begin position="397"/>
        <end position="426"/>
    </location>
</feature>
<keyword evidence="3" id="KW-0479">Metal-binding</keyword>
<evidence type="ECO:0000256" key="1">
    <source>
        <dbReference type="ARBA" id="ARBA00022448"/>
    </source>
</evidence>
<dbReference type="Gene3D" id="3.40.50.11540">
    <property type="entry name" value="NADH-ubiquinone oxidoreductase 51kDa subunit"/>
    <property type="match status" value="1"/>
</dbReference>
<dbReference type="InterPro" id="IPR011538">
    <property type="entry name" value="Nuo51_FMN-bd"/>
</dbReference>
<keyword evidence="8" id="KW-0175">Coiled coil</keyword>
<reference evidence="10" key="1">
    <citation type="submission" date="2016-10" db="EMBL/GenBank/DDBJ databases">
        <title>Sequence of Gallionella enrichment culture.</title>
        <authorList>
            <person name="Poehlein A."/>
            <person name="Muehling M."/>
            <person name="Daniel R."/>
        </authorList>
    </citation>
    <scope>NUCLEOTIDE SEQUENCE</scope>
</reference>
<dbReference type="Pfam" id="PF12838">
    <property type="entry name" value="Fer4_7"/>
    <property type="match status" value="1"/>
</dbReference>
<evidence type="ECO:0000256" key="8">
    <source>
        <dbReference type="SAM" id="Coils"/>
    </source>
</evidence>
<dbReference type="Gene3D" id="3.30.70.20">
    <property type="match status" value="1"/>
</dbReference>
<dbReference type="InterPro" id="IPR026902">
    <property type="entry name" value="RnfC_N"/>
</dbReference>
<dbReference type="SUPFAM" id="SSF46548">
    <property type="entry name" value="alpha-helical ferredoxin"/>
    <property type="match status" value="1"/>
</dbReference>
<dbReference type="PANTHER" id="PTHR43034">
    <property type="entry name" value="ION-TRANSLOCATING OXIDOREDUCTASE COMPLEX SUBUNIT C"/>
    <property type="match status" value="1"/>
</dbReference>
<feature type="domain" description="4Fe-4S ferredoxin-type" evidence="9">
    <location>
        <begin position="358"/>
        <end position="387"/>
    </location>
</feature>
<dbReference type="NCBIfam" id="NF003454">
    <property type="entry name" value="PRK05035.1"/>
    <property type="match status" value="1"/>
</dbReference>
<dbReference type="GO" id="GO:0009055">
    <property type="term" value="F:electron transfer activity"/>
    <property type="evidence" value="ECO:0007669"/>
    <property type="project" value="InterPro"/>
</dbReference>
<dbReference type="AlphaFoldDB" id="A0A1J5SIP4"/>
<dbReference type="Pfam" id="PF10531">
    <property type="entry name" value="SLBB"/>
    <property type="match status" value="1"/>
</dbReference>
<dbReference type="Pfam" id="PF13375">
    <property type="entry name" value="RnfC_N"/>
    <property type="match status" value="1"/>
</dbReference>
<dbReference type="NCBIfam" id="TIGR01945">
    <property type="entry name" value="rnfC"/>
    <property type="match status" value="1"/>
</dbReference>
<evidence type="ECO:0000256" key="2">
    <source>
        <dbReference type="ARBA" id="ARBA00022485"/>
    </source>
</evidence>
<dbReference type="InterPro" id="IPR017896">
    <property type="entry name" value="4Fe4S_Fe-S-bd"/>
</dbReference>
<evidence type="ECO:0000256" key="4">
    <source>
        <dbReference type="ARBA" id="ARBA00022737"/>
    </source>
</evidence>
<evidence type="ECO:0000313" key="10">
    <source>
        <dbReference type="EMBL" id="OIR07787.1"/>
    </source>
</evidence>
<keyword evidence="6" id="KW-0408">Iron</keyword>
<keyword evidence="1" id="KW-0813">Transport</keyword>
<evidence type="ECO:0000256" key="5">
    <source>
        <dbReference type="ARBA" id="ARBA00022982"/>
    </source>
</evidence>
<feature type="coiled-coil region" evidence="8">
    <location>
        <begin position="457"/>
        <end position="484"/>
    </location>
</feature>
<dbReference type="GO" id="GO:0016020">
    <property type="term" value="C:membrane"/>
    <property type="evidence" value="ECO:0007669"/>
    <property type="project" value="InterPro"/>
</dbReference>
<dbReference type="HAMAP" id="MF_00461">
    <property type="entry name" value="RsxC_RnfC"/>
    <property type="match status" value="1"/>
</dbReference>
<keyword evidence="5" id="KW-0249">Electron transport</keyword>
<dbReference type="Pfam" id="PF01512">
    <property type="entry name" value="Complex1_51K"/>
    <property type="match status" value="1"/>
</dbReference>
<organism evidence="10">
    <name type="scientific">mine drainage metagenome</name>
    <dbReference type="NCBI Taxonomy" id="410659"/>
    <lineage>
        <taxon>unclassified sequences</taxon>
        <taxon>metagenomes</taxon>
        <taxon>ecological metagenomes</taxon>
    </lineage>
</organism>
<proteinExistence type="inferred from homology"/>
<gene>
    <name evidence="10" type="primary">rnfC_3</name>
    <name evidence="10" type="ORF">GALL_100690</name>
</gene>
<dbReference type="SUPFAM" id="SSF142019">
    <property type="entry name" value="Nqo1 FMN-binding domain-like"/>
    <property type="match status" value="1"/>
</dbReference>
<dbReference type="InterPro" id="IPR017900">
    <property type="entry name" value="4Fe4S_Fe_S_CS"/>
</dbReference>
<keyword evidence="4" id="KW-0677">Repeat</keyword>
<sequence>MKLFRLRGGVHPESRKELAADRAIRVLPMPGRLYVPLLQHVGAPAQPLVNVGDKVLKGQLIGAGQGVISAPIHAPTSGRVLAIGDFPAAHPSGLTAPTITIEADGEDRWLETEVASDPFALTPDEIAARVAAAGIVGMGGATFPSAVKLNLSRKNRVRTLIINGGECEPYITCDDRLMRERAAEIVEGVRLIRHAVGAIEIMVGIEENKPAALAAMQAAAMGTEVRVIAVPAMYPMGWDKQMIRALTGREVPADGRTADIGVLVHNVATAYAVRDAVRFGRPLVSRLVTVSGGSVVEPGNLEVPIGTLVETLFQYCGGFAGKPARMVLGGPMMGVELATAAVPIVKGSSGVLALTSGEIGSVQPAPCIRCSSCVRACPVGLLPLDMAAHIRAGDSTGSVALGLKDCIACGCCSFVCPSHIPLVHYFNFAKGELMEQERVKLKQEATKKLADARNERIARIARERAEAAAKRKAAREAKERAAKEAAAKAATEVV</sequence>
<evidence type="ECO:0000256" key="6">
    <source>
        <dbReference type="ARBA" id="ARBA00023004"/>
    </source>
</evidence>
<dbReference type="GO" id="GO:0046872">
    <property type="term" value="F:metal ion binding"/>
    <property type="evidence" value="ECO:0007669"/>
    <property type="project" value="UniProtKB-KW"/>
</dbReference>
<evidence type="ECO:0000256" key="3">
    <source>
        <dbReference type="ARBA" id="ARBA00022723"/>
    </source>
</evidence>
<protein>
    <submittedName>
        <fullName evidence="10">Electron transport complex subunit RnfC</fullName>
    </submittedName>
</protein>
<dbReference type="GO" id="GO:0051539">
    <property type="term" value="F:4 iron, 4 sulfur cluster binding"/>
    <property type="evidence" value="ECO:0007669"/>
    <property type="project" value="UniProtKB-KW"/>
</dbReference>
<evidence type="ECO:0000256" key="7">
    <source>
        <dbReference type="ARBA" id="ARBA00023014"/>
    </source>
</evidence>
<dbReference type="PANTHER" id="PTHR43034:SF2">
    <property type="entry name" value="ION-TRANSLOCATING OXIDOREDUCTASE COMPLEX SUBUNIT C"/>
    <property type="match status" value="1"/>
</dbReference>